<dbReference type="PANTHER" id="PTHR31325">
    <property type="entry name" value="OS01G0798800 PROTEIN-RELATED"/>
    <property type="match status" value="1"/>
</dbReference>
<evidence type="ECO:0008006" key="3">
    <source>
        <dbReference type="Google" id="ProtNLM"/>
    </source>
</evidence>
<dbReference type="OrthoDB" id="679155at2759"/>
<proteinExistence type="predicted"/>
<dbReference type="AlphaFoldDB" id="A0A8J5VKU3"/>
<sequence length="217" mass="24128">MRLCMRYNDVLRRHGFHTPDGVCDGSGGAVTVILVWHLATEMLERTGKPLSPKGKAVVTLSRYCAYLVSYEPGLLPDDKEWTEKTYRDMSAELDGFFRSCCTNTGRRDSLLQFYFDRAGKEESSPMARGVKLGGQLKEKASSSATASESVWTMLLEFWAHLLVFVASRPSAGPDGHAVALANGGEFITHIWAMITHAGVRMQHKHHDYQSIPVNHAL</sequence>
<reference evidence="1" key="1">
    <citation type="journal article" date="2021" name="bioRxiv">
        <title>Whole Genome Assembly and Annotation of Northern Wild Rice, Zizania palustris L., Supports a Whole Genome Duplication in the Zizania Genus.</title>
        <authorList>
            <person name="Haas M."/>
            <person name="Kono T."/>
            <person name="Macchietto M."/>
            <person name="Millas R."/>
            <person name="McGilp L."/>
            <person name="Shao M."/>
            <person name="Duquette J."/>
            <person name="Hirsch C.N."/>
            <person name="Kimball J."/>
        </authorList>
    </citation>
    <scope>NUCLEOTIDE SEQUENCE</scope>
    <source>
        <tissue evidence="1">Fresh leaf tissue</tissue>
    </source>
</reference>
<comment type="caution">
    <text evidence="1">The sequence shown here is derived from an EMBL/GenBank/DDBJ whole genome shotgun (WGS) entry which is preliminary data.</text>
</comment>
<organism evidence="1 2">
    <name type="scientific">Zizania palustris</name>
    <name type="common">Northern wild rice</name>
    <dbReference type="NCBI Taxonomy" id="103762"/>
    <lineage>
        <taxon>Eukaryota</taxon>
        <taxon>Viridiplantae</taxon>
        <taxon>Streptophyta</taxon>
        <taxon>Embryophyta</taxon>
        <taxon>Tracheophyta</taxon>
        <taxon>Spermatophyta</taxon>
        <taxon>Magnoliopsida</taxon>
        <taxon>Liliopsida</taxon>
        <taxon>Poales</taxon>
        <taxon>Poaceae</taxon>
        <taxon>BOP clade</taxon>
        <taxon>Oryzoideae</taxon>
        <taxon>Oryzeae</taxon>
        <taxon>Zizaniinae</taxon>
        <taxon>Zizania</taxon>
    </lineage>
</organism>
<keyword evidence="2" id="KW-1185">Reference proteome</keyword>
<dbReference type="Pfam" id="PF04578">
    <property type="entry name" value="DUF594"/>
    <property type="match status" value="1"/>
</dbReference>
<reference evidence="1" key="2">
    <citation type="submission" date="2021-02" db="EMBL/GenBank/DDBJ databases">
        <authorList>
            <person name="Kimball J.A."/>
            <person name="Haas M.W."/>
            <person name="Macchietto M."/>
            <person name="Kono T."/>
            <person name="Duquette J."/>
            <person name="Shao M."/>
        </authorList>
    </citation>
    <scope>NUCLEOTIDE SEQUENCE</scope>
    <source>
        <tissue evidence="1">Fresh leaf tissue</tissue>
    </source>
</reference>
<dbReference type="InterPro" id="IPR007658">
    <property type="entry name" value="DUF594"/>
</dbReference>
<accession>A0A8J5VKU3</accession>
<gene>
    <name evidence="1" type="ORF">GUJ93_ZPchr0006g40735</name>
</gene>
<protein>
    <recommendedName>
        <fullName evidence="3">DUF4220 domain-containing protein</fullName>
    </recommendedName>
</protein>
<evidence type="ECO:0000313" key="2">
    <source>
        <dbReference type="Proteomes" id="UP000729402"/>
    </source>
</evidence>
<name>A0A8J5VKU3_ZIZPA</name>
<evidence type="ECO:0000313" key="1">
    <source>
        <dbReference type="EMBL" id="KAG8070965.1"/>
    </source>
</evidence>
<dbReference type="EMBL" id="JAAALK010000283">
    <property type="protein sequence ID" value="KAG8070965.1"/>
    <property type="molecule type" value="Genomic_DNA"/>
</dbReference>
<dbReference type="Proteomes" id="UP000729402">
    <property type="component" value="Unassembled WGS sequence"/>
</dbReference>